<dbReference type="EMBL" id="CP013612">
    <property type="protein sequence ID" value="ALU45658.1"/>
    <property type="molecule type" value="Genomic_DNA"/>
</dbReference>
<protein>
    <submittedName>
        <fullName evidence="1">Uncharacterized protein</fullName>
    </submittedName>
</protein>
<proteinExistence type="predicted"/>
<reference evidence="1 2" key="1">
    <citation type="submission" date="2015-12" db="EMBL/GenBank/DDBJ databases">
        <title>Complete genome sequence of Pseudoalteromonas rubra SCSIO 6842, harboring a conjugative plasmid.</title>
        <authorList>
            <person name="Li B."/>
            <person name="Wang X."/>
        </authorList>
    </citation>
    <scope>NUCLEOTIDE SEQUENCE [LARGE SCALE GENOMIC DNA]</scope>
    <source>
        <strain evidence="1 2">SCSIO 6842</strain>
    </source>
</reference>
<dbReference type="KEGG" id="prr:AT705_22225"/>
<name>A0A0U3GL83_9GAMM</name>
<dbReference type="Proteomes" id="UP000069015">
    <property type="component" value="Chromosome 2"/>
</dbReference>
<accession>A0A0U3GL83</accession>
<gene>
    <name evidence="1" type="ORF">AT705_22225</name>
</gene>
<sequence>MSKEVVLCRFRVNSKLKSDFSALCKSNHVTPSFELRDFMSRSLGLGRLDYQSRALHAPSTPQDSINNILKFRRASGQETVEPKPELPDYQEDFDLDTTFNFKLDPQLKEMFSEKFSDLPLSSELKRYMSYVVRKNS</sequence>
<evidence type="ECO:0000313" key="2">
    <source>
        <dbReference type="Proteomes" id="UP000069015"/>
    </source>
</evidence>
<evidence type="ECO:0000313" key="1">
    <source>
        <dbReference type="EMBL" id="ALU45658.1"/>
    </source>
</evidence>
<organism evidence="1 2">
    <name type="scientific">Pseudoalteromonas rubra</name>
    <dbReference type="NCBI Taxonomy" id="43658"/>
    <lineage>
        <taxon>Bacteria</taxon>
        <taxon>Pseudomonadati</taxon>
        <taxon>Pseudomonadota</taxon>
        <taxon>Gammaproteobacteria</taxon>
        <taxon>Alteromonadales</taxon>
        <taxon>Pseudoalteromonadaceae</taxon>
        <taxon>Pseudoalteromonas</taxon>
    </lineage>
</organism>
<dbReference type="AlphaFoldDB" id="A0A0U3GL83"/>